<reference evidence="2" key="2">
    <citation type="submission" date="2020-11" db="EMBL/GenBank/DDBJ databases">
        <authorList>
            <person name="McCartney M.A."/>
            <person name="Auch B."/>
            <person name="Kono T."/>
            <person name="Mallez S."/>
            <person name="Becker A."/>
            <person name="Gohl D.M."/>
            <person name="Silverstein K.A.T."/>
            <person name="Koren S."/>
            <person name="Bechman K.B."/>
            <person name="Herman A."/>
            <person name="Abrahante J.E."/>
            <person name="Garbe J."/>
        </authorList>
    </citation>
    <scope>NUCLEOTIDE SEQUENCE</scope>
    <source>
        <strain evidence="2">Duluth1</strain>
        <tissue evidence="2">Whole animal</tissue>
    </source>
</reference>
<dbReference type="Proteomes" id="UP000828390">
    <property type="component" value="Unassembled WGS sequence"/>
</dbReference>
<comment type="caution">
    <text evidence="2">The sequence shown here is derived from an EMBL/GenBank/DDBJ whole genome shotgun (WGS) entry which is preliminary data.</text>
</comment>
<dbReference type="PANTHER" id="PTHR33096:SF1">
    <property type="entry name" value="CXC1-LIKE CYSTEINE CLUSTER ASSOCIATED WITH KDZ TRANSPOSASES DOMAIN-CONTAINING PROTEIN"/>
    <property type="match status" value="1"/>
</dbReference>
<gene>
    <name evidence="2" type="ORF">DPMN_182379</name>
</gene>
<proteinExistence type="predicted"/>
<dbReference type="InterPro" id="IPR041457">
    <property type="entry name" value="CxC2_KDZ-assoc"/>
</dbReference>
<dbReference type="Pfam" id="PF18803">
    <property type="entry name" value="CxC2"/>
    <property type="match status" value="1"/>
</dbReference>
<dbReference type="AlphaFoldDB" id="A0A9D4DFN7"/>
<dbReference type="EMBL" id="JAIWYP010000010">
    <property type="protein sequence ID" value="KAH3747943.1"/>
    <property type="molecule type" value="Genomic_DNA"/>
</dbReference>
<name>A0A9D4DFN7_DREPO</name>
<sequence>MAYLSFIDDDEAWKLNDHSCSTTYLKKLVVGDDKGRQHLKTLQFCKCEVEAVRLIRFNLWPSSTKFPNMAFHFDFMRWLCGLLLESSVSFKSFCSALDAWTSKHMKTYIHHPVKDLYKVLVGGTADEFRHFIYQMENIHDDGSKCPACYEDSPSLISLLEQRI</sequence>
<reference evidence="2" key="1">
    <citation type="journal article" date="2019" name="bioRxiv">
        <title>The Genome of the Zebra Mussel, Dreissena polymorpha: A Resource for Invasive Species Research.</title>
        <authorList>
            <person name="McCartney M.A."/>
            <person name="Auch B."/>
            <person name="Kono T."/>
            <person name="Mallez S."/>
            <person name="Zhang Y."/>
            <person name="Obille A."/>
            <person name="Becker A."/>
            <person name="Abrahante J.E."/>
            <person name="Garbe J."/>
            <person name="Badalamenti J.P."/>
            <person name="Herman A."/>
            <person name="Mangelson H."/>
            <person name="Liachko I."/>
            <person name="Sullivan S."/>
            <person name="Sone E.D."/>
            <person name="Koren S."/>
            <person name="Silverstein K.A.T."/>
            <person name="Beckman K.B."/>
            <person name="Gohl D.M."/>
        </authorList>
    </citation>
    <scope>NUCLEOTIDE SEQUENCE</scope>
    <source>
        <strain evidence="2">Duluth1</strain>
        <tissue evidence="2">Whole animal</tissue>
    </source>
</reference>
<evidence type="ECO:0000313" key="2">
    <source>
        <dbReference type="EMBL" id="KAH3747943.1"/>
    </source>
</evidence>
<evidence type="ECO:0000313" key="3">
    <source>
        <dbReference type="Proteomes" id="UP000828390"/>
    </source>
</evidence>
<organism evidence="2 3">
    <name type="scientific">Dreissena polymorpha</name>
    <name type="common">Zebra mussel</name>
    <name type="synonym">Mytilus polymorpha</name>
    <dbReference type="NCBI Taxonomy" id="45954"/>
    <lineage>
        <taxon>Eukaryota</taxon>
        <taxon>Metazoa</taxon>
        <taxon>Spiralia</taxon>
        <taxon>Lophotrochozoa</taxon>
        <taxon>Mollusca</taxon>
        <taxon>Bivalvia</taxon>
        <taxon>Autobranchia</taxon>
        <taxon>Heteroconchia</taxon>
        <taxon>Euheterodonta</taxon>
        <taxon>Imparidentia</taxon>
        <taxon>Neoheterodontei</taxon>
        <taxon>Myida</taxon>
        <taxon>Dreissenoidea</taxon>
        <taxon>Dreissenidae</taxon>
        <taxon>Dreissena</taxon>
    </lineage>
</organism>
<dbReference type="PANTHER" id="PTHR33096">
    <property type="entry name" value="CXC2 DOMAIN-CONTAINING PROTEIN"/>
    <property type="match status" value="1"/>
</dbReference>
<keyword evidence="3" id="KW-1185">Reference proteome</keyword>
<feature type="domain" description="CxC2-like cysteine cluster KDZ transposase-associated" evidence="1">
    <location>
        <begin position="20"/>
        <end position="102"/>
    </location>
</feature>
<accession>A0A9D4DFN7</accession>
<evidence type="ECO:0000259" key="1">
    <source>
        <dbReference type="Pfam" id="PF18803"/>
    </source>
</evidence>
<protein>
    <recommendedName>
        <fullName evidence="1">CxC2-like cysteine cluster KDZ transposase-associated domain-containing protein</fullName>
    </recommendedName>
</protein>